<proteinExistence type="predicted"/>
<dbReference type="EMBL" id="VSSQ01000033">
    <property type="protein sequence ID" value="MPL66590.1"/>
    <property type="molecule type" value="Genomic_DNA"/>
</dbReference>
<name>A0A644TI75_9ZZZZ</name>
<organism evidence="2">
    <name type="scientific">bioreactor metagenome</name>
    <dbReference type="NCBI Taxonomy" id="1076179"/>
    <lineage>
        <taxon>unclassified sequences</taxon>
        <taxon>metagenomes</taxon>
        <taxon>ecological metagenomes</taxon>
    </lineage>
</organism>
<dbReference type="SUPFAM" id="SSF47729">
    <property type="entry name" value="IHF-like DNA-binding proteins"/>
    <property type="match status" value="1"/>
</dbReference>
<gene>
    <name evidence="2" type="ORF">SDC9_12277</name>
</gene>
<dbReference type="GO" id="GO:0003677">
    <property type="term" value="F:DNA binding"/>
    <property type="evidence" value="ECO:0007669"/>
    <property type="project" value="InterPro"/>
</dbReference>
<dbReference type="InterPro" id="IPR010992">
    <property type="entry name" value="IHF-like_DNA-bd_dom_sf"/>
</dbReference>
<feature type="domain" description="HU" evidence="1">
    <location>
        <begin position="1"/>
        <end position="126"/>
    </location>
</feature>
<dbReference type="AlphaFoldDB" id="A0A644TI75"/>
<dbReference type="Pfam" id="PF18291">
    <property type="entry name" value="HU-HIG"/>
    <property type="match status" value="1"/>
</dbReference>
<evidence type="ECO:0000313" key="2">
    <source>
        <dbReference type="EMBL" id="MPL66590.1"/>
    </source>
</evidence>
<dbReference type="InterPro" id="IPR041607">
    <property type="entry name" value="HU-HIG"/>
</dbReference>
<dbReference type="NCBIfam" id="TIGR01201">
    <property type="entry name" value="HU_rel"/>
    <property type="match status" value="1"/>
</dbReference>
<accession>A0A644TI75</accession>
<reference evidence="2" key="1">
    <citation type="submission" date="2019-08" db="EMBL/GenBank/DDBJ databases">
        <authorList>
            <person name="Kucharzyk K."/>
            <person name="Murdoch R.W."/>
            <person name="Higgins S."/>
            <person name="Loffler F."/>
        </authorList>
    </citation>
    <scope>NUCLEOTIDE SEQUENCE</scope>
</reference>
<sequence length="134" mass="15084">MRRYYSVSAKKFIDKDGQEVVKYYPNAVYAGHFSSEDMAKDISQSTSLSEPDVLSALKAFSIVLETRLKLGYNIKLDGIGTFSLSVTGEPCDSEKECKPNKVKVGKITFRADSKLRKGMIGIKFYKANLKRNKR</sequence>
<dbReference type="Gene3D" id="4.10.520.10">
    <property type="entry name" value="IHF-like DNA-binding proteins"/>
    <property type="match status" value="1"/>
</dbReference>
<protein>
    <recommendedName>
        <fullName evidence="1">HU domain-containing protein</fullName>
    </recommendedName>
</protein>
<dbReference type="InterPro" id="IPR005902">
    <property type="entry name" value="HU_DNA-bd_put"/>
</dbReference>
<comment type="caution">
    <text evidence="2">The sequence shown here is derived from an EMBL/GenBank/DDBJ whole genome shotgun (WGS) entry which is preliminary data.</text>
</comment>
<evidence type="ECO:0000259" key="1">
    <source>
        <dbReference type="Pfam" id="PF18291"/>
    </source>
</evidence>